<reference evidence="1 2" key="1">
    <citation type="submission" date="2016-10" db="EMBL/GenBank/DDBJ databases">
        <authorList>
            <person name="de Groot N.N."/>
        </authorList>
    </citation>
    <scope>NUCLEOTIDE SEQUENCE [LARGE SCALE GENOMIC DNA]</scope>
    <source>
        <strain evidence="1 2">DSM 21668</strain>
    </source>
</reference>
<dbReference type="AlphaFoldDB" id="A0A1G9KC72"/>
<dbReference type="STRING" id="563176.SAMN04488090_0968"/>
<dbReference type="OrthoDB" id="594666at2"/>
<evidence type="ECO:0000313" key="1">
    <source>
        <dbReference type="EMBL" id="SDL47381.1"/>
    </source>
</evidence>
<evidence type="ECO:0008006" key="3">
    <source>
        <dbReference type="Google" id="ProtNLM"/>
    </source>
</evidence>
<dbReference type="Proteomes" id="UP000198901">
    <property type="component" value="Unassembled WGS sequence"/>
</dbReference>
<organism evidence="1 2">
    <name type="scientific">Siphonobacter aquaeclarae</name>
    <dbReference type="NCBI Taxonomy" id="563176"/>
    <lineage>
        <taxon>Bacteria</taxon>
        <taxon>Pseudomonadati</taxon>
        <taxon>Bacteroidota</taxon>
        <taxon>Cytophagia</taxon>
        <taxon>Cytophagales</taxon>
        <taxon>Cytophagaceae</taxon>
        <taxon>Siphonobacter</taxon>
    </lineage>
</organism>
<evidence type="ECO:0000313" key="2">
    <source>
        <dbReference type="Proteomes" id="UP000198901"/>
    </source>
</evidence>
<name>A0A1G9KC72_9BACT</name>
<sequence length="230" mass="26122">MHRDIYSYLVANPGQVSPDDVSYLEQLVEHYPFCQTGHVLLAKGHTHRSHSQAATAALRKAAVYALSRNALRKLMGGEFPPVSVTRDTVLPFVKRYVREQPKQEEIDPVQALRGLDYSEVLLKKAEELTEKKPEKKADVVDHTSLIDRFIQDEPRIAQIRPKVGQTEEEPVDLAAKNKFNDNSPVTEAYAKILARQGKTEKAVVVYEKLQLKFPEKKAYFAEKIAEIRGR</sequence>
<protein>
    <recommendedName>
        <fullName evidence="3">Tetratricopeptide repeat-containing protein</fullName>
    </recommendedName>
</protein>
<proteinExistence type="predicted"/>
<dbReference type="EMBL" id="FNGS01000002">
    <property type="protein sequence ID" value="SDL47381.1"/>
    <property type="molecule type" value="Genomic_DNA"/>
</dbReference>
<gene>
    <name evidence="1" type="ORF">SAMN04488090_0968</name>
</gene>
<accession>A0A1G9KC72</accession>
<keyword evidence="2" id="KW-1185">Reference proteome</keyword>
<dbReference type="RefSeq" id="WP_093198520.1">
    <property type="nucleotide sequence ID" value="NZ_FNGS01000002.1"/>
</dbReference>